<evidence type="ECO:0000313" key="2">
    <source>
        <dbReference type="Proteomes" id="UP000726105"/>
    </source>
</evidence>
<gene>
    <name evidence="1" type="ORF">IPI13_17990</name>
</gene>
<protein>
    <submittedName>
        <fullName evidence="1">Uncharacterized protein</fullName>
    </submittedName>
</protein>
<evidence type="ECO:0000313" key="1">
    <source>
        <dbReference type="EMBL" id="MBK7274941.1"/>
    </source>
</evidence>
<accession>A0A935ITY6</accession>
<proteinExistence type="predicted"/>
<dbReference type="Proteomes" id="UP000726105">
    <property type="component" value="Unassembled WGS sequence"/>
</dbReference>
<reference evidence="1 2" key="1">
    <citation type="submission" date="2020-10" db="EMBL/GenBank/DDBJ databases">
        <title>Connecting structure to function with the recovery of over 1000 high-quality activated sludge metagenome-assembled genomes encoding full-length rRNA genes using long-read sequencing.</title>
        <authorList>
            <person name="Singleton C.M."/>
            <person name="Petriglieri F."/>
            <person name="Kristensen J.M."/>
            <person name="Kirkegaard R.H."/>
            <person name="Michaelsen T.Y."/>
            <person name="Andersen M.H."/>
            <person name="Karst S.M."/>
            <person name="Dueholm M.S."/>
            <person name="Nielsen P.H."/>
            <person name="Albertsen M."/>
        </authorList>
    </citation>
    <scope>NUCLEOTIDE SEQUENCE [LARGE SCALE GENOMIC DNA]</scope>
    <source>
        <strain evidence="1">Ega_18-Q3-R5-49_MAXAC.001</strain>
    </source>
</reference>
<dbReference type="AlphaFoldDB" id="A0A935ITY6"/>
<dbReference type="EMBL" id="JADJIB010000019">
    <property type="protein sequence ID" value="MBK7274941.1"/>
    <property type="molecule type" value="Genomic_DNA"/>
</dbReference>
<dbReference type="PROSITE" id="PS51257">
    <property type="entry name" value="PROKAR_LIPOPROTEIN"/>
    <property type="match status" value="1"/>
</dbReference>
<sequence length="49" mass="5267">MTPEKLRSIRDAIGDGYFAQTITSACLAAQQGLAVTVPFSSAASRPRRR</sequence>
<name>A0A935ITY6_9MICO</name>
<comment type="caution">
    <text evidence="1">The sequence shown here is derived from an EMBL/GenBank/DDBJ whole genome shotgun (WGS) entry which is preliminary data.</text>
</comment>
<organism evidence="1 2">
    <name type="scientific">Candidatus Phosphoribacter hodrii</name>
    <dbReference type="NCBI Taxonomy" id="2953743"/>
    <lineage>
        <taxon>Bacteria</taxon>
        <taxon>Bacillati</taxon>
        <taxon>Actinomycetota</taxon>
        <taxon>Actinomycetes</taxon>
        <taxon>Micrococcales</taxon>
        <taxon>Dermatophilaceae</taxon>
        <taxon>Candidatus Phosphoribacter</taxon>
    </lineage>
</organism>